<protein>
    <submittedName>
        <fullName evidence="4">RNase NYN domain-containing protein</fullName>
    </submittedName>
</protein>
<accession>A0A915A2V9</accession>
<dbReference type="GO" id="GO:0004521">
    <property type="term" value="F:RNA endonuclease activity"/>
    <property type="evidence" value="ECO:0007669"/>
    <property type="project" value="TreeGrafter"/>
</dbReference>
<feature type="domain" description="RNase NYN" evidence="2">
    <location>
        <begin position="60"/>
        <end position="198"/>
    </location>
</feature>
<dbReference type="InterPro" id="IPR051101">
    <property type="entry name" value="ZC3H12/N4BP1_RNase_Reg"/>
</dbReference>
<organism evidence="3 4">
    <name type="scientific">Parascaris univalens</name>
    <name type="common">Nematode worm</name>
    <dbReference type="NCBI Taxonomy" id="6257"/>
    <lineage>
        <taxon>Eukaryota</taxon>
        <taxon>Metazoa</taxon>
        <taxon>Ecdysozoa</taxon>
        <taxon>Nematoda</taxon>
        <taxon>Chromadorea</taxon>
        <taxon>Rhabditida</taxon>
        <taxon>Spirurina</taxon>
        <taxon>Ascaridomorpha</taxon>
        <taxon>Ascaridoidea</taxon>
        <taxon>Ascarididae</taxon>
        <taxon>Parascaris</taxon>
    </lineage>
</organism>
<dbReference type="GO" id="GO:0005634">
    <property type="term" value="C:nucleus"/>
    <property type="evidence" value="ECO:0007669"/>
    <property type="project" value="TreeGrafter"/>
</dbReference>
<reference evidence="4" key="1">
    <citation type="submission" date="2022-11" db="UniProtKB">
        <authorList>
            <consortium name="WormBaseParasite"/>
        </authorList>
    </citation>
    <scope>IDENTIFICATION</scope>
</reference>
<dbReference type="PANTHER" id="PTHR12876">
    <property type="entry name" value="N4BP1-RELATED"/>
    <property type="match status" value="1"/>
</dbReference>
<sequence length="441" mass="50250">LEIDSIGLQLTQLRRSQRFYSTKMMRRTVEPSQEQQSDRVYPFNRILEKVYTKPCEEAVSRLVVIDGCNVARSSCGSSRDKVSCAGLMSIIRFLLVRDIDVVAFLPIIYNNSCNFNATNAHILPKLKQLDVLTFTPARMAHGNRPAFINYDDLYILEFAERHGGSVLSGDRFEDVATEPSYREFRRIIKERRIDIRFRPLPADVVHYGRDRFFKCMPELWAHDNNTESPLEERMQKRFYCLPTDPDYKKVVNRRQKWSLQRRDSIIASIDALFDAIAAKSCILPKVIPYISIPDPESIQQSGCKHVGRRSSRKSEYRLPGHIGREELARLWLSPSADNEKATSEVSQDTAYPPPSNNTSCEQHAENRANEGSIFQLGHSVLHEQSQTAEEPRSISGEDAEMMGIVERLSDIFDRHVVGEALSGSASRDLYVLADICAQKSS</sequence>
<evidence type="ECO:0000313" key="4">
    <source>
        <dbReference type="WBParaSite" id="PgE029_g003_t03"/>
    </source>
</evidence>
<dbReference type="Pfam" id="PF11977">
    <property type="entry name" value="RNase_Zc3h12a"/>
    <property type="match status" value="1"/>
</dbReference>
<dbReference type="WBParaSite" id="PgE029_g003_t03">
    <property type="protein sequence ID" value="PgE029_g003_t03"/>
    <property type="gene ID" value="PgE029_g003"/>
</dbReference>
<feature type="region of interest" description="Disordered" evidence="1">
    <location>
        <begin position="338"/>
        <end position="364"/>
    </location>
</feature>
<evidence type="ECO:0000256" key="1">
    <source>
        <dbReference type="SAM" id="MobiDB-lite"/>
    </source>
</evidence>
<keyword evidence="3" id="KW-1185">Reference proteome</keyword>
<dbReference type="GO" id="GO:0036464">
    <property type="term" value="C:cytoplasmic ribonucleoprotein granule"/>
    <property type="evidence" value="ECO:0007669"/>
    <property type="project" value="TreeGrafter"/>
</dbReference>
<evidence type="ECO:0000259" key="2">
    <source>
        <dbReference type="Pfam" id="PF11977"/>
    </source>
</evidence>
<evidence type="ECO:0000313" key="3">
    <source>
        <dbReference type="Proteomes" id="UP000887569"/>
    </source>
</evidence>
<dbReference type="InterPro" id="IPR021869">
    <property type="entry name" value="RNase_Zc3h12_NYN"/>
</dbReference>
<dbReference type="AlphaFoldDB" id="A0A915A2V9"/>
<dbReference type="Proteomes" id="UP000887569">
    <property type="component" value="Unplaced"/>
</dbReference>
<dbReference type="GO" id="GO:0003729">
    <property type="term" value="F:mRNA binding"/>
    <property type="evidence" value="ECO:0007669"/>
    <property type="project" value="TreeGrafter"/>
</dbReference>
<dbReference type="Gene3D" id="3.40.50.11980">
    <property type="match status" value="1"/>
</dbReference>
<name>A0A915A2V9_PARUN</name>
<proteinExistence type="predicted"/>
<dbReference type="PANTHER" id="PTHR12876:SF37">
    <property type="entry name" value="ENDORIBONUCLEASE REGE-1-RELATED"/>
    <property type="match status" value="1"/>
</dbReference>